<evidence type="ECO:0000259" key="4">
    <source>
        <dbReference type="Pfam" id="PF10193"/>
    </source>
</evidence>
<dbReference type="HOGENOM" id="CLU_008764_1_0_1"/>
<dbReference type="GeneID" id="6751239"/>
<dbReference type="GO" id="GO:0005829">
    <property type="term" value="C:cytosol"/>
    <property type="evidence" value="ECO:0000318"/>
    <property type="project" value="GO_Central"/>
</dbReference>
<accession>B3RPH6</accession>
<keyword evidence="3" id="KW-0472">Membrane</keyword>
<dbReference type="InParanoid" id="B3RPH6"/>
<dbReference type="STRING" id="10228.B3RPH6"/>
<dbReference type="OrthoDB" id="10258062at2759"/>
<dbReference type="CTD" id="6751239"/>
<reference evidence="5 6" key="1">
    <citation type="journal article" date="2008" name="Nature">
        <title>The Trichoplax genome and the nature of placozoans.</title>
        <authorList>
            <person name="Srivastava M."/>
            <person name="Begovic E."/>
            <person name="Chapman J."/>
            <person name="Putnam N.H."/>
            <person name="Hellsten U."/>
            <person name="Kawashima T."/>
            <person name="Kuo A."/>
            <person name="Mitros T."/>
            <person name="Salamov A."/>
            <person name="Carpenter M.L."/>
            <person name="Signorovitch A.Y."/>
            <person name="Moreno M.A."/>
            <person name="Kamm K."/>
            <person name="Grimwood J."/>
            <person name="Schmutz J."/>
            <person name="Shapiro H."/>
            <person name="Grigoriev I.V."/>
            <person name="Buss L.W."/>
            <person name="Schierwater B."/>
            <person name="Dellaporta S.L."/>
            <person name="Rokhsar D.S."/>
        </authorList>
    </citation>
    <scope>NUCLEOTIDE SEQUENCE [LARGE SCALE GENOMIC DNA]</scope>
    <source>
        <strain evidence="5 6">Grell-BS-1999</strain>
    </source>
</reference>
<keyword evidence="3" id="KW-0812">Transmembrane</keyword>
<dbReference type="Gene3D" id="1.25.40.720">
    <property type="entry name" value="Telomere length regulation protein 2, C-terminal domain"/>
    <property type="match status" value="2"/>
</dbReference>
<gene>
    <name evidence="5" type="ORF">TRIADDRAFT_53547</name>
</gene>
<dbReference type="eggNOG" id="KOG4346">
    <property type="taxonomic scope" value="Eukaryota"/>
</dbReference>
<evidence type="ECO:0000256" key="1">
    <source>
        <dbReference type="ARBA" id="ARBA00006133"/>
    </source>
</evidence>
<keyword evidence="3" id="KW-1133">Transmembrane helix</keyword>
<organism evidence="5 6">
    <name type="scientific">Trichoplax adhaerens</name>
    <name type="common">Trichoplax reptans</name>
    <dbReference type="NCBI Taxonomy" id="10228"/>
    <lineage>
        <taxon>Eukaryota</taxon>
        <taxon>Metazoa</taxon>
        <taxon>Placozoa</taxon>
        <taxon>Uniplacotomia</taxon>
        <taxon>Trichoplacea</taxon>
        <taxon>Trichoplacidae</taxon>
        <taxon>Trichoplax</taxon>
    </lineage>
</organism>
<evidence type="ECO:0000313" key="6">
    <source>
        <dbReference type="Proteomes" id="UP000009022"/>
    </source>
</evidence>
<dbReference type="InterPro" id="IPR051970">
    <property type="entry name" value="TEL2_Regulation"/>
</dbReference>
<dbReference type="AlphaFoldDB" id="B3RPH6"/>
<feature type="compositionally biased region" description="Basic and acidic residues" evidence="2">
    <location>
        <begin position="512"/>
        <end position="521"/>
    </location>
</feature>
<dbReference type="GO" id="GO:0042162">
    <property type="term" value="F:telomeric DNA binding"/>
    <property type="evidence" value="ECO:0000318"/>
    <property type="project" value="GO_Central"/>
</dbReference>
<dbReference type="GO" id="GO:0051879">
    <property type="term" value="F:Hsp90 protein binding"/>
    <property type="evidence" value="ECO:0000318"/>
    <property type="project" value="GO_Central"/>
</dbReference>
<dbReference type="PANTHER" id="PTHR15830">
    <property type="entry name" value="TELOMERE LENGTH REGULATION PROTEIN TEL2 FAMILY MEMBER"/>
    <property type="match status" value="1"/>
</dbReference>
<dbReference type="KEGG" id="tad:TRIADDRAFT_53547"/>
<proteinExistence type="inferred from homology"/>
<evidence type="ECO:0000256" key="2">
    <source>
        <dbReference type="SAM" id="MobiDB-lite"/>
    </source>
</evidence>
<feature type="compositionally biased region" description="Basic and acidic residues" evidence="2">
    <location>
        <begin position="357"/>
        <end position="366"/>
    </location>
</feature>
<dbReference type="RefSeq" id="XP_002109472.1">
    <property type="nucleotide sequence ID" value="XM_002109436.1"/>
</dbReference>
<feature type="transmembrane region" description="Helical" evidence="3">
    <location>
        <begin position="605"/>
        <end position="622"/>
    </location>
</feature>
<feature type="region of interest" description="Disordered" evidence="2">
    <location>
        <begin position="507"/>
        <end position="537"/>
    </location>
</feature>
<dbReference type="Pfam" id="PF10193">
    <property type="entry name" value="Telomere_reg-2"/>
    <property type="match status" value="1"/>
</dbReference>
<feature type="domain" description="Telomere length regulation protein conserved" evidence="4">
    <location>
        <begin position="434"/>
        <end position="503"/>
    </location>
</feature>
<dbReference type="Proteomes" id="UP000009022">
    <property type="component" value="Unassembled WGS sequence"/>
</dbReference>
<dbReference type="FunFam" id="1.25.40.720:FF:000003">
    <property type="entry name" value="Telomere length regulation protein TEL2 homolog"/>
    <property type="match status" value="1"/>
</dbReference>
<dbReference type="FunCoup" id="B3RPH6">
    <property type="interactions" value="1367"/>
</dbReference>
<dbReference type="InterPro" id="IPR019337">
    <property type="entry name" value="Telomere_length_regulation_dom"/>
</dbReference>
<dbReference type="OMA" id="HAEELIY"/>
<feature type="region of interest" description="Disordered" evidence="2">
    <location>
        <begin position="353"/>
        <end position="372"/>
    </location>
</feature>
<name>B3RPH6_TRIAD</name>
<feature type="transmembrane region" description="Helical" evidence="3">
    <location>
        <begin position="566"/>
        <end position="585"/>
    </location>
</feature>
<keyword evidence="6" id="KW-1185">Reference proteome</keyword>
<dbReference type="PANTHER" id="PTHR15830:SF10">
    <property type="entry name" value="TELOMERE LENGTH REGULATION PROTEIN TEL2 HOMOLOG"/>
    <property type="match status" value="1"/>
</dbReference>
<dbReference type="InterPro" id="IPR038528">
    <property type="entry name" value="TEL2_C_sf"/>
</dbReference>
<dbReference type="EMBL" id="DS985242">
    <property type="protein sequence ID" value="EDV27638.1"/>
    <property type="molecule type" value="Genomic_DNA"/>
</dbReference>
<evidence type="ECO:0000256" key="3">
    <source>
        <dbReference type="SAM" id="Phobius"/>
    </source>
</evidence>
<protein>
    <recommendedName>
        <fullName evidence="4">Telomere length regulation protein conserved domain-containing protein</fullName>
    </recommendedName>
</protein>
<evidence type="ECO:0000313" key="5">
    <source>
        <dbReference type="EMBL" id="EDV27638.1"/>
    </source>
</evidence>
<dbReference type="GO" id="GO:0051083">
    <property type="term" value="P:'de novo' cotranslational protein folding"/>
    <property type="evidence" value="ECO:0000318"/>
    <property type="project" value="GO_Central"/>
</dbReference>
<feature type="transmembrane region" description="Helical" evidence="3">
    <location>
        <begin position="643"/>
        <end position="665"/>
    </location>
</feature>
<sequence>MDSAHSIAQSEVYSIVAKVIRQIQNTDDQKEWLQGLQEFNALLTGVAQSPLQSNLNEIKMQFTTRYYTMAANAIIKTYAKWSTKITAENRVQYLDHFFLKGPCHEAFLSLSNIFNTSSHSLVLRQGINLLDQFIQVDRIRDLICSFSLVKSKEMNDLASATLQNNLYERIISDLASLPERIANKLELNIKSNFYPKSYFQRIAQQIDASLKLIYEFIKDGHSYNLTFLGNLLGKITIIGHAETFLEVLDAWCKKSAIQYTGYEEHLYLSQVLLILCSHLDKKEVISNQQAVLVKLLHGMQVHLENNTIQIRRLGMIVGETLTDVLDNGGNRLRFEYEENDETDEIKALQKRLPKLQDGNKHPKDTLHSQGRHIVSTLEESSSKVATTYEELDSDDDFESYDMSNDTVVNKIKKPSYIRDCIEGLLVNDDPHRVDLAEEIVKILLHLQNESAAEDYNIVRLSAMISTTVQCPTQAVKYLTTEFYKTNYSLQQRLDILEIIAKSAQELSSPHTTDSESKKEAIPSDNYGTGPQHRSKTPNWQQIVNERIKLKTRRFAKGRPKSRVKSIANRFAPVAGLFFFPLLQHFDRPLNTMDLLGDDSFVLGRLIYTLGVVLYAAINTTIVDSMGKSLLEFLWAVRFHEEAYIRQSIIFSFTMIILSLPSYVLIGNADIYEFQAWMQDLIHKDPNSECRKLAAQSLSLLQDTFKKELLPEEK</sequence>
<comment type="similarity">
    <text evidence="1">Belongs to the TEL2 family.</text>
</comment>
<dbReference type="PhylomeDB" id="B3RPH6"/>